<dbReference type="Proteomes" id="UP001324115">
    <property type="component" value="Unassembled WGS sequence"/>
</dbReference>
<evidence type="ECO:0000313" key="4">
    <source>
        <dbReference type="Proteomes" id="UP001324115"/>
    </source>
</evidence>
<evidence type="ECO:0008006" key="5">
    <source>
        <dbReference type="Google" id="ProtNLM"/>
    </source>
</evidence>
<dbReference type="InterPro" id="IPR012341">
    <property type="entry name" value="6hp_glycosidase-like_sf"/>
</dbReference>
<dbReference type="EMBL" id="JAXUIC010000008">
    <property type="protein sequence ID" value="KAK4577530.1"/>
    <property type="molecule type" value="Genomic_DNA"/>
</dbReference>
<comment type="similarity">
    <text evidence="1">Belongs to the LanC-like protein family.</text>
</comment>
<dbReference type="GO" id="GO:0005886">
    <property type="term" value="C:plasma membrane"/>
    <property type="evidence" value="ECO:0007669"/>
    <property type="project" value="TreeGrafter"/>
</dbReference>
<dbReference type="Pfam" id="PF05147">
    <property type="entry name" value="LANC_like"/>
    <property type="match status" value="1"/>
</dbReference>
<feature type="binding site" evidence="2">
    <location>
        <position position="265"/>
    </location>
    <ligand>
        <name>Zn(2+)</name>
        <dbReference type="ChEBI" id="CHEBI:29105"/>
    </ligand>
</feature>
<dbReference type="PANTHER" id="PTHR12736:SF22">
    <property type="entry name" value="LANC-LIKE PROTEIN GCL2"/>
    <property type="match status" value="1"/>
</dbReference>
<dbReference type="InterPro" id="IPR007822">
    <property type="entry name" value="LANC-like"/>
</dbReference>
<proteinExistence type="inferred from homology"/>
<dbReference type="PRINTS" id="PR01950">
    <property type="entry name" value="LANCSUPER"/>
</dbReference>
<evidence type="ECO:0000256" key="1">
    <source>
        <dbReference type="ARBA" id="ARBA00007179"/>
    </source>
</evidence>
<comment type="caution">
    <text evidence="3">The sequence shown here is derived from an EMBL/GenBank/DDBJ whole genome shotgun (WGS) entry which is preliminary data.</text>
</comment>
<reference evidence="3 4" key="1">
    <citation type="journal article" date="2023" name="G3 (Bethesda)">
        <title>A haplotype-resolved chromosome-scale genome for Quercus rubra L. provides insights into the genetics of adaptive traits for red oak species.</title>
        <authorList>
            <person name="Kapoor B."/>
            <person name="Jenkins J."/>
            <person name="Schmutz J."/>
            <person name="Zhebentyayeva T."/>
            <person name="Kuelheim C."/>
            <person name="Coggeshall M."/>
            <person name="Heim C."/>
            <person name="Lasky J.R."/>
            <person name="Leites L."/>
            <person name="Islam-Faridi N."/>
            <person name="Romero-Severson J."/>
            <person name="DeLeo V.L."/>
            <person name="Lucas S.M."/>
            <person name="Lazic D."/>
            <person name="Gailing O."/>
            <person name="Carlson J."/>
            <person name="Staton M."/>
        </authorList>
    </citation>
    <scope>NUCLEOTIDE SEQUENCE [LARGE SCALE GENOMIC DNA]</scope>
    <source>
        <strain evidence="3">Pseudo-F2</strain>
    </source>
</reference>
<accession>A0AAN7ES55</accession>
<feature type="binding site" evidence="2">
    <location>
        <position position="310"/>
    </location>
    <ligand>
        <name>Zn(2+)</name>
        <dbReference type="ChEBI" id="CHEBI:29105"/>
    </ligand>
</feature>
<dbReference type="GO" id="GO:0005975">
    <property type="term" value="P:carbohydrate metabolic process"/>
    <property type="evidence" value="ECO:0007669"/>
    <property type="project" value="InterPro"/>
</dbReference>
<sequence length="392" mass="43524">MAGRFFPNVMPDFVAEATAETQDEEGKEPVVVTQDSLMKLLSMPYSSLSQRFKRAALDLKETITLETWVMTGQQVQDFTLAYLLTNNNNDLALSSQIVKACDTASFNSRDVTFLCGRAGVCALGAVLAKHADDEQLLNYYLVQFREIKLPRNLPDELLYGRVGYLWACLFINNHMGAGTIPSTYTCSVVNEIIKNGRELAKSGRCPLMFELYGKKYWGAAHGLAGIMHVEDIKGTLRYMINNRFPSGNYPASEEDKKIDVLVHWCHGAPGVALTLVKAARAVGDEEFLEAAADAAEVVWNRGLLKQVGNCHGISGNAYVFLSLYQLTGNVEFLYRAKAFACFLLDRAHKLISEGEMHGHDNPYSLFKGMGGMAYLFLDMINPSQGKFPAYDF</sequence>
<organism evidence="3 4">
    <name type="scientific">Quercus rubra</name>
    <name type="common">Northern red oak</name>
    <name type="synonym">Quercus borealis</name>
    <dbReference type="NCBI Taxonomy" id="3512"/>
    <lineage>
        <taxon>Eukaryota</taxon>
        <taxon>Viridiplantae</taxon>
        <taxon>Streptophyta</taxon>
        <taxon>Embryophyta</taxon>
        <taxon>Tracheophyta</taxon>
        <taxon>Spermatophyta</taxon>
        <taxon>Magnoliopsida</taxon>
        <taxon>eudicotyledons</taxon>
        <taxon>Gunneridae</taxon>
        <taxon>Pentapetalae</taxon>
        <taxon>rosids</taxon>
        <taxon>fabids</taxon>
        <taxon>Fagales</taxon>
        <taxon>Fagaceae</taxon>
        <taxon>Quercus</taxon>
    </lineage>
</organism>
<name>A0AAN7ES55_QUERU</name>
<gene>
    <name evidence="3" type="ORF">RGQ29_027879</name>
</gene>
<dbReference type="PRINTS" id="PR01951">
    <property type="entry name" value="LANCEUKARYTE"/>
</dbReference>
<protein>
    <recommendedName>
        <fullName evidence="5">LanC-like protein GCL2</fullName>
    </recommendedName>
</protein>
<evidence type="ECO:0000256" key="2">
    <source>
        <dbReference type="PIRSR" id="PIRSR607822-1"/>
    </source>
</evidence>
<dbReference type="PANTHER" id="PTHR12736">
    <property type="entry name" value="LANC-LIKE PROTEIN"/>
    <property type="match status" value="1"/>
</dbReference>
<keyword evidence="4" id="KW-1185">Reference proteome</keyword>
<dbReference type="SUPFAM" id="SSF158745">
    <property type="entry name" value="LanC-like"/>
    <property type="match status" value="1"/>
</dbReference>
<dbReference type="Gene3D" id="1.50.10.10">
    <property type="match status" value="1"/>
</dbReference>
<keyword evidence="2" id="KW-0479">Metal-binding</keyword>
<keyword evidence="2" id="KW-0862">Zinc</keyword>
<evidence type="ECO:0000313" key="3">
    <source>
        <dbReference type="EMBL" id="KAK4577530.1"/>
    </source>
</evidence>
<feature type="binding site" evidence="2">
    <location>
        <position position="311"/>
    </location>
    <ligand>
        <name>Zn(2+)</name>
        <dbReference type="ChEBI" id="CHEBI:29105"/>
    </ligand>
</feature>
<dbReference type="CDD" id="cd04794">
    <property type="entry name" value="euk_LANCL"/>
    <property type="match status" value="1"/>
</dbReference>
<dbReference type="GO" id="GO:0046872">
    <property type="term" value="F:metal ion binding"/>
    <property type="evidence" value="ECO:0007669"/>
    <property type="project" value="UniProtKB-KW"/>
</dbReference>
<dbReference type="InterPro" id="IPR020464">
    <property type="entry name" value="LanC-like_prot_euk"/>
</dbReference>
<dbReference type="SMART" id="SM01260">
    <property type="entry name" value="LANC_like"/>
    <property type="match status" value="1"/>
</dbReference>
<dbReference type="AlphaFoldDB" id="A0AAN7ES55"/>
<dbReference type="GO" id="GO:0031179">
    <property type="term" value="P:peptide modification"/>
    <property type="evidence" value="ECO:0007669"/>
    <property type="project" value="InterPro"/>
</dbReference>